<organism evidence="2 3">
    <name type="scientific">Candidatus Coprovicinus avistercoris</name>
    <dbReference type="NCBI Taxonomy" id="2840754"/>
    <lineage>
        <taxon>Bacteria</taxon>
        <taxon>Bacillati</taxon>
        <taxon>Actinomycetota</taxon>
        <taxon>Coriobacteriia</taxon>
        <taxon>Coriobacteriales</taxon>
        <taxon>Coriobacteriaceae</taxon>
        <taxon>Coriobacteriaceae incertae sedis</taxon>
        <taxon>Candidatus Coprovicinus</taxon>
    </lineage>
</organism>
<dbReference type="Pfam" id="PF02645">
    <property type="entry name" value="DegV"/>
    <property type="match status" value="1"/>
</dbReference>
<evidence type="ECO:0000313" key="2">
    <source>
        <dbReference type="EMBL" id="HIU23443.1"/>
    </source>
</evidence>
<comment type="caution">
    <text evidence="2">The sequence shown here is derived from an EMBL/GenBank/DDBJ whole genome shotgun (WGS) entry which is preliminary data.</text>
</comment>
<dbReference type="PANTHER" id="PTHR33434">
    <property type="entry name" value="DEGV DOMAIN-CONTAINING PROTEIN DR_1986-RELATED"/>
    <property type="match status" value="1"/>
</dbReference>
<gene>
    <name evidence="2" type="ORF">IAD17_00745</name>
</gene>
<dbReference type="SUPFAM" id="SSF82549">
    <property type="entry name" value="DAK1/DegV-like"/>
    <property type="match status" value="1"/>
</dbReference>
<evidence type="ECO:0000256" key="1">
    <source>
        <dbReference type="ARBA" id="ARBA00023121"/>
    </source>
</evidence>
<dbReference type="PROSITE" id="PS51482">
    <property type="entry name" value="DEGV"/>
    <property type="match status" value="1"/>
</dbReference>
<dbReference type="Proteomes" id="UP000824078">
    <property type="component" value="Unassembled WGS sequence"/>
</dbReference>
<dbReference type="Gene3D" id="3.30.1180.10">
    <property type="match status" value="1"/>
</dbReference>
<dbReference type="InterPro" id="IPR050270">
    <property type="entry name" value="DegV_domain_contain"/>
</dbReference>
<proteinExistence type="predicted"/>
<dbReference type="PANTHER" id="PTHR33434:SF2">
    <property type="entry name" value="FATTY ACID-BINDING PROTEIN TM_1468"/>
    <property type="match status" value="1"/>
</dbReference>
<dbReference type="InterPro" id="IPR043168">
    <property type="entry name" value="DegV_C"/>
</dbReference>
<reference evidence="2" key="2">
    <citation type="journal article" date="2021" name="PeerJ">
        <title>Extensive microbial diversity within the chicken gut microbiome revealed by metagenomics and culture.</title>
        <authorList>
            <person name="Gilroy R."/>
            <person name="Ravi A."/>
            <person name="Getino M."/>
            <person name="Pursley I."/>
            <person name="Horton D.L."/>
            <person name="Alikhan N.F."/>
            <person name="Baker D."/>
            <person name="Gharbi K."/>
            <person name="Hall N."/>
            <person name="Watson M."/>
            <person name="Adriaenssens E.M."/>
            <person name="Foster-Nyarko E."/>
            <person name="Jarju S."/>
            <person name="Secka A."/>
            <person name="Antonio M."/>
            <person name="Oren A."/>
            <person name="Chaudhuri R.R."/>
            <person name="La Ragione R."/>
            <person name="Hildebrand F."/>
            <person name="Pallen M.J."/>
        </authorList>
    </citation>
    <scope>NUCLEOTIDE SEQUENCE</scope>
    <source>
        <strain evidence="2">ChiHjej12B11-29160</strain>
    </source>
</reference>
<dbReference type="EMBL" id="DVMQ01000003">
    <property type="protein sequence ID" value="HIU23443.1"/>
    <property type="molecule type" value="Genomic_DNA"/>
</dbReference>
<dbReference type="Gene3D" id="3.40.50.10170">
    <property type="match status" value="1"/>
</dbReference>
<name>A0A9D1HVQ3_9ACTN</name>
<keyword evidence="1" id="KW-0446">Lipid-binding</keyword>
<sequence length="288" mass="31517">MLKIVTDSTCCLTQAEAEELGVIVLPMQYVVDGVRHDEKPQGENGDYEKLFSHAQEIATEPVYPAHFAEVFRQLLNEHDDVLCITMSGRLSGVYRAACDARDAVIAQTASEDLDAHLRLVDSRLTVAALEQCLRYARRLADENKSLEEIAQAVEQYRNEVRIAFAVPDMKPLRKSGRLGATHRSVMRLLDRWPVFSLDAGGIRSEGSGKGSAGAARALINLVESGAHEVIISTFGASSESIARNIMIELRRRFPHTKVLVKDGGPVIASHIGTGAVSITWVATESLSH</sequence>
<dbReference type="GO" id="GO:0008289">
    <property type="term" value="F:lipid binding"/>
    <property type="evidence" value="ECO:0007669"/>
    <property type="project" value="UniProtKB-KW"/>
</dbReference>
<accession>A0A9D1HVQ3</accession>
<evidence type="ECO:0000313" key="3">
    <source>
        <dbReference type="Proteomes" id="UP000824078"/>
    </source>
</evidence>
<dbReference type="NCBIfam" id="TIGR00762">
    <property type="entry name" value="DegV"/>
    <property type="match status" value="1"/>
</dbReference>
<protein>
    <submittedName>
        <fullName evidence="2">DegV family protein</fullName>
    </submittedName>
</protein>
<reference evidence="2" key="1">
    <citation type="submission" date="2020-10" db="EMBL/GenBank/DDBJ databases">
        <authorList>
            <person name="Gilroy R."/>
        </authorList>
    </citation>
    <scope>NUCLEOTIDE SEQUENCE</scope>
    <source>
        <strain evidence="2">ChiHjej12B11-29160</strain>
    </source>
</reference>
<dbReference type="AlphaFoldDB" id="A0A9D1HVQ3"/>
<dbReference type="InterPro" id="IPR003797">
    <property type="entry name" value="DegV"/>
</dbReference>